<feature type="transmembrane region" description="Helical" evidence="1">
    <location>
        <begin position="6"/>
        <end position="24"/>
    </location>
</feature>
<dbReference type="EMBL" id="NWBP01000022">
    <property type="protein sequence ID" value="PCC82821.1"/>
    <property type="molecule type" value="Genomic_DNA"/>
</dbReference>
<dbReference type="GO" id="GO:0004190">
    <property type="term" value="F:aspartic-type endopeptidase activity"/>
    <property type="evidence" value="ECO:0007669"/>
    <property type="project" value="InterPro"/>
</dbReference>
<keyword evidence="1" id="KW-1133">Transmembrane helix</keyword>
<dbReference type="GO" id="GO:0016020">
    <property type="term" value="C:membrane"/>
    <property type="evidence" value="ECO:0007669"/>
    <property type="project" value="InterPro"/>
</dbReference>
<dbReference type="Proteomes" id="UP000218690">
    <property type="component" value="Unassembled WGS sequence"/>
</dbReference>
<protein>
    <submittedName>
        <fullName evidence="3">Prepilin peptidase</fullName>
    </submittedName>
</protein>
<sequence length="129" mass="13702">MGGNLYIHACIAAWIIMLCIYDIRYKRLPNWLTLPACLIALCIFSPAGLIWPGLYLALALWRGGVGGGDIKLAFPLGMWTVHEVGVMGQLLAMMGASLSTALWGLARRDAAPPHGPGMLLAAAACVIAL</sequence>
<accession>A0A2A4AK16</accession>
<dbReference type="Pfam" id="PF01478">
    <property type="entry name" value="Peptidase_A24"/>
    <property type="match status" value="1"/>
</dbReference>
<proteinExistence type="predicted"/>
<name>A0A2A4AK16_9CORY</name>
<evidence type="ECO:0000313" key="4">
    <source>
        <dbReference type="Proteomes" id="UP000218690"/>
    </source>
</evidence>
<feature type="domain" description="Prepilin type IV endopeptidase peptidase" evidence="2">
    <location>
        <begin position="11"/>
        <end position="104"/>
    </location>
</feature>
<dbReference type="Gene3D" id="1.20.120.1220">
    <property type="match status" value="1"/>
</dbReference>
<dbReference type="AlphaFoldDB" id="A0A2A4AK16"/>
<gene>
    <name evidence="3" type="ORF">COM45_06505</name>
</gene>
<keyword evidence="1" id="KW-0812">Transmembrane</keyword>
<evidence type="ECO:0000313" key="3">
    <source>
        <dbReference type="EMBL" id="PCC82821.1"/>
    </source>
</evidence>
<organism evidence="3 4">
    <name type="scientific">Corynebacterium accolens</name>
    <dbReference type="NCBI Taxonomy" id="38284"/>
    <lineage>
        <taxon>Bacteria</taxon>
        <taxon>Bacillati</taxon>
        <taxon>Actinomycetota</taxon>
        <taxon>Actinomycetes</taxon>
        <taxon>Mycobacteriales</taxon>
        <taxon>Corynebacteriaceae</taxon>
        <taxon>Corynebacterium</taxon>
    </lineage>
</organism>
<keyword evidence="1" id="KW-0472">Membrane</keyword>
<reference evidence="3 4" key="1">
    <citation type="submission" date="2017-09" db="EMBL/GenBank/DDBJ databases">
        <title>Draft Genome Sequence of Corynebacterium accolens AH4003.</title>
        <authorList>
            <person name="Chen Y."/>
            <person name="Oosthuysen W.F."/>
            <person name="Kelley S."/>
            <person name="Horswill A."/>
        </authorList>
    </citation>
    <scope>NUCLEOTIDE SEQUENCE [LARGE SCALE GENOMIC DNA]</scope>
    <source>
        <strain evidence="3 4">AH4003</strain>
    </source>
</reference>
<dbReference type="InterPro" id="IPR000045">
    <property type="entry name" value="Prepilin_IV_endopep_pep"/>
</dbReference>
<comment type="caution">
    <text evidence="3">The sequence shown here is derived from an EMBL/GenBank/DDBJ whole genome shotgun (WGS) entry which is preliminary data.</text>
</comment>
<evidence type="ECO:0000256" key="1">
    <source>
        <dbReference type="SAM" id="Phobius"/>
    </source>
</evidence>
<evidence type="ECO:0000259" key="2">
    <source>
        <dbReference type="Pfam" id="PF01478"/>
    </source>
</evidence>
<feature type="transmembrane region" description="Helical" evidence="1">
    <location>
        <begin position="31"/>
        <end position="51"/>
    </location>
</feature>
<feature type="transmembrane region" description="Helical" evidence="1">
    <location>
        <begin position="86"/>
        <end position="106"/>
    </location>
</feature>